<dbReference type="Proteomes" id="UP001055879">
    <property type="component" value="Linkage Group LG14"/>
</dbReference>
<evidence type="ECO:0000313" key="1">
    <source>
        <dbReference type="EMBL" id="KAI3678205.1"/>
    </source>
</evidence>
<accession>A0ACB8Y373</accession>
<dbReference type="EMBL" id="CM042060">
    <property type="protein sequence ID" value="KAI3678205.1"/>
    <property type="molecule type" value="Genomic_DNA"/>
</dbReference>
<comment type="caution">
    <text evidence="1">The sequence shown here is derived from an EMBL/GenBank/DDBJ whole genome shotgun (WGS) entry which is preliminary data.</text>
</comment>
<organism evidence="1 2">
    <name type="scientific">Arctium lappa</name>
    <name type="common">Greater burdock</name>
    <name type="synonym">Lappa major</name>
    <dbReference type="NCBI Taxonomy" id="4217"/>
    <lineage>
        <taxon>Eukaryota</taxon>
        <taxon>Viridiplantae</taxon>
        <taxon>Streptophyta</taxon>
        <taxon>Embryophyta</taxon>
        <taxon>Tracheophyta</taxon>
        <taxon>Spermatophyta</taxon>
        <taxon>Magnoliopsida</taxon>
        <taxon>eudicotyledons</taxon>
        <taxon>Gunneridae</taxon>
        <taxon>Pentapetalae</taxon>
        <taxon>asterids</taxon>
        <taxon>campanulids</taxon>
        <taxon>Asterales</taxon>
        <taxon>Asteraceae</taxon>
        <taxon>Carduoideae</taxon>
        <taxon>Cardueae</taxon>
        <taxon>Arctiinae</taxon>
        <taxon>Arctium</taxon>
    </lineage>
</organism>
<proteinExistence type="predicted"/>
<evidence type="ECO:0000313" key="2">
    <source>
        <dbReference type="Proteomes" id="UP001055879"/>
    </source>
</evidence>
<keyword evidence="2" id="KW-1185">Reference proteome</keyword>
<name>A0ACB8Y373_ARCLA</name>
<reference evidence="2" key="1">
    <citation type="journal article" date="2022" name="Mol. Ecol. Resour.">
        <title>The genomes of chicory, endive, great burdock and yacon provide insights into Asteraceae palaeo-polyploidization history and plant inulin production.</title>
        <authorList>
            <person name="Fan W."/>
            <person name="Wang S."/>
            <person name="Wang H."/>
            <person name="Wang A."/>
            <person name="Jiang F."/>
            <person name="Liu H."/>
            <person name="Zhao H."/>
            <person name="Xu D."/>
            <person name="Zhang Y."/>
        </authorList>
    </citation>
    <scope>NUCLEOTIDE SEQUENCE [LARGE SCALE GENOMIC DNA]</scope>
    <source>
        <strain evidence="2">cv. Niubang</strain>
    </source>
</reference>
<gene>
    <name evidence="1" type="ORF">L6452_37490</name>
</gene>
<protein>
    <submittedName>
        <fullName evidence="1">Uncharacterized protein</fullName>
    </submittedName>
</protein>
<reference evidence="1 2" key="2">
    <citation type="journal article" date="2022" name="Mol. Ecol. Resour.">
        <title>The genomes of chicory, endive, great burdock and yacon provide insights into Asteraceae paleo-polyploidization history and plant inulin production.</title>
        <authorList>
            <person name="Fan W."/>
            <person name="Wang S."/>
            <person name="Wang H."/>
            <person name="Wang A."/>
            <person name="Jiang F."/>
            <person name="Liu H."/>
            <person name="Zhao H."/>
            <person name="Xu D."/>
            <person name="Zhang Y."/>
        </authorList>
    </citation>
    <scope>NUCLEOTIDE SEQUENCE [LARGE SCALE GENOMIC DNA]</scope>
    <source>
        <strain evidence="2">cv. Niubang</strain>
    </source>
</reference>
<sequence>MPMPMREGFLNATWNRILDAAEIVRYTNQFDQLMDVVHVSMKKLGYPDVEIVVAETGWPSSGDLANVHANPVNTAAYIGGLMKKVNSGDGTSLMSGRKFETYIFALFNENLKGSLLDEKNFGLFRQKACTTNTNMKWGREEKS</sequence>